<reference evidence="4" key="3">
    <citation type="submission" date="2025-08" db="UniProtKB">
        <authorList>
            <consortium name="RefSeq"/>
        </authorList>
    </citation>
    <scope>IDENTIFICATION</scope>
    <source>
        <strain evidence="4">CBS 342.82</strain>
    </source>
</reference>
<reference evidence="4" key="2">
    <citation type="submission" date="2020-04" db="EMBL/GenBank/DDBJ databases">
        <authorList>
            <consortium name="NCBI Genome Project"/>
        </authorList>
    </citation>
    <scope>NUCLEOTIDE SEQUENCE</scope>
    <source>
        <strain evidence="4">CBS 342.82</strain>
    </source>
</reference>
<evidence type="ECO:0000313" key="4">
    <source>
        <dbReference type="RefSeq" id="XP_033464236.1"/>
    </source>
</evidence>
<feature type="region of interest" description="Disordered" evidence="1">
    <location>
        <begin position="151"/>
        <end position="184"/>
    </location>
</feature>
<keyword evidence="2" id="KW-1133">Transmembrane helix</keyword>
<organism evidence="4">
    <name type="scientific">Dissoconium aciculare CBS 342.82</name>
    <dbReference type="NCBI Taxonomy" id="1314786"/>
    <lineage>
        <taxon>Eukaryota</taxon>
        <taxon>Fungi</taxon>
        <taxon>Dikarya</taxon>
        <taxon>Ascomycota</taxon>
        <taxon>Pezizomycotina</taxon>
        <taxon>Dothideomycetes</taxon>
        <taxon>Dothideomycetidae</taxon>
        <taxon>Mycosphaerellales</taxon>
        <taxon>Dissoconiaceae</taxon>
        <taxon>Dissoconium</taxon>
    </lineage>
</organism>
<keyword evidence="3" id="KW-1185">Reference proteome</keyword>
<feature type="compositionally biased region" description="Polar residues" evidence="1">
    <location>
        <begin position="389"/>
        <end position="410"/>
    </location>
</feature>
<feature type="compositionally biased region" description="Low complexity" evidence="1">
    <location>
        <begin position="38"/>
        <end position="50"/>
    </location>
</feature>
<accession>A0A6J3MGX9</accession>
<dbReference type="InterPro" id="IPR029069">
    <property type="entry name" value="HotDog_dom_sf"/>
</dbReference>
<dbReference type="OrthoDB" id="506431at2759"/>
<dbReference type="SUPFAM" id="SSF54637">
    <property type="entry name" value="Thioesterase/thiol ester dehydrase-isomerase"/>
    <property type="match status" value="1"/>
</dbReference>
<feature type="region of interest" description="Disordered" evidence="1">
    <location>
        <begin position="367"/>
        <end position="410"/>
    </location>
</feature>
<feature type="compositionally biased region" description="Low complexity" evidence="1">
    <location>
        <begin position="293"/>
        <end position="305"/>
    </location>
</feature>
<protein>
    <submittedName>
        <fullName evidence="4">Uncharacterized protein</fullName>
    </submittedName>
</protein>
<gene>
    <name evidence="4" type="ORF">K489DRAFT_375284</name>
</gene>
<dbReference type="RefSeq" id="XP_033464236.1">
    <property type="nucleotide sequence ID" value="XM_033603651.1"/>
</dbReference>
<keyword evidence="2" id="KW-0812">Transmembrane</keyword>
<feature type="region of interest" description="Disordered" evidence="1">
    <location>
        <begin position="260"/>
        <end position="305"/>
    </location>
</feature>
<feature type="compositionally biased region" description="Pro residues" evidence="1">
    <location>
        <begin position="51"/>
        <end position="71"/>
    </location>
</feature>
<keyword evidence="2" id="KW-0472">Membrane</keyword>
<dbReference type="InterPro" id="IPR052061">
    <property type="entry name" value="PTE-AB_protein"/>
</dbReference>
<evidence type="ECO:0000256" key="2">
    <source>
        <dbReference type="SAM" id="Phobius"/>
    </source>
</evidence>
<proteinExistence type="predicted"/>
<dbReference type="AlphaFoldDB" id="A0A6J3MGX9"/>
<feature type="compositionally biased region" description="Pro residues" evidence="1">
    <location>
        <begin position="168"/>
        <end position="177"/>
    </location>
</feature>
<evidence type="ECO:0000313" key="3">
    <source>
        <dbReference type="Proteomes" id="UP000504637"/>
    </source>
</evidence>
<dbReference type="PANTHER" id="PTHR47260:SF1">
    <property type="entry name" value="UPF0644 PROTEIN PB2B4.06"/>
    <property type="match status" value="1"/>
</dbReference>
<dbReference type="Proteomes" id="UP000504637">
    <property type="component" value="Unplaced"/>
</dbReference>
<dbReference type="Gene3D" id="3.10.129.10">
    <property type="entry name" value="Hotdog Thioesterase"/>
    <property type="match status" value="1"/>
</dbReference>
<reference evidence="4" key="1">
    <citation type="submission" date="2020-01" db="EMBL/GenBank/DDBJ databases">
        <authorList>
            <consortium name="DOE Joint Genome Institute"/>
            <person name="Haridas S."/>
            <person name="Albert R."/>
            <person name="Binder M."/>
            <person name="Bloem J."/>
            <person name="Labutti K."/>
            <person name="Salamov A."/>
            <person name="Andreopoulos B."/>
            <person name="Baker S.E."/>
            <person name="Barry K."/>
            <person name="Bills G."/>
            <person name="Bluhm B.H."/>
            <person name="Cannon C."/>
            <person name="Castanera R."/>
            <person name="Culley D.E."/>
            <person name="Daum C."/>
            <person name="Ezra D."/>
            <person name="Gonzalez J.B."/>
            <person name="Henrissat B."/>
            <person name="Kuo A."/>
            <person name="Liang C."/>
            <person name="Lipzen A."/>
            <person name="Lutzoni F."/>
            <person name="Magnuson J."/>
            <person name="Mondo S."/>
            <person name="Nolan M."/>
            <person name="Ohm R."/>
            <person name="Pangilinan J."/>
            <person name="Park H.-J."/>
            <person name="Ramirez L."/>
            <person name="Alfaro M."/>
            <person name="Sun H."/>
            <person name="Tritt A."/>
            <person name="Yoshinaga Y."/>
            <person name="Zwiers L.-H."/>
            <person name="Turgeon B.G."/>
            <person name="Goodwin S.B."/>
            <person name="Spatafora J.W."/>
            <person name="Crous P.W."/>
            <person name="Grigoriev I.V."/>
        </authorList>
    </citation>
    <scope>NUCLEOTIDE SEQUENCE</scope>
    <source>
        <strain evidence="4">CBS 342.82</strain>
    </source>
</reference>
<sequence length="410" mass="43315">MSALRVARLRAVRPQLSPRYQALRRRESTNAKPPPEPTTVTVTTDAAADLPPSPPPAAGSTLPPPPPPPRPSFYRENRLLLFSGTLAVTLGFLGASFVLSNLNPPPFPEPGSHGDDVLMADLQARIDTDFKVSVMRGKCLGAARQLKGDEGPGWVEVLPAASPASSQEPPPPPPPPPGDRRDEAEKPYTLITTPPLLQNLQGAGRLGVERVFWHRSDRQLLAVVWFGGGLSGWPGVTHGGLLATALSEKLQLAARLSEQEDRAGGVGVPPQDPLVAGPARTHARIHAPPSPPTSSSATAPAPASAPDVAQLTLNYRRPTRANSFYVVRVTPADHASRSSGGSQREAYTATIEQMSGAVCVEATAVVASSSSPLTGGGGGREVGRKVSEKYSQFKQTMWPSRQEQTSSAQN</sequence>
<dbReference type="GeneID" id="54361451"/>
<feature type="transmembrane region" description="Helical" evidence="2">
    <location>
        <begin position="79"/>
        <end position="99"/>
    </location>
</feature>
<name>A0A6J3MGX9_9PEZI</name>
<dbReference type="PANTHER" id="PTHR47260">
    <property type="entry name" value="UPF0644 PROTEIN PB2B4.06"/>
    <property type="match status" value="1"/>
</dbReference>
<evidence type="ECO:0000256" key="1">
    <source>
        <dbReference type="SAM" id="MobiDB-lite"/>
    </source>
</evidence>
<feature type="region of interest" description="Disordered" evidence="1">
    <location>
        <begin position="15"/>
        <end position="72"/>
    </location>
</feature>